<dbReference type="EMBL" id="CP027059">
    <property type="protein sequence ID" value="UQZ82276.1"/>
    <property type="molecule type" value="Genomic_DNA"/>
</dbReference>
<dbReference type="Proteomes" id="UP001057134">
    <property type="component" value="Chromosome"/>
</dbReference>
<dbReference type="InterPro" id="IPR002938">
    <property type="entry name" value="FAD-bd"/>
</dbReference>
<name>A0ABY4RII9_9BACL</name>
<dbReference type="PANTHER" id="PTHR42685">
    <property type="entry name" value="GERANYLGERANYL DIPHOSPHATE REDUCTASE"/>
    <property type="match status" value="1"/>
</dbReference>
<evidence type="ECO:0000259" key="1">
    <source>
        <dbReference type="Pfam" id="PF01494"/>
    </source>
</evidence>
<gene>
    <name evidence="2" type="ORF">SK3146_01433</name>
</gene>
<sequence length="385" mass="41336">MDFMHDVAIIGAGVAGSSLAKDMAARGWDTVLIDGKSFPRHKVCGEFLSPESLGTLDELGLRKTVERLQPRRIERARLIVSSGGALDVPLPGTGLGVSRYALDSALHQAAYRSGVELVTGTPVAEVHPAGGGFRLVLKPAEDGLPQELLVRSVIGAWGANPRLMRLQRPRDRAVSRTGGCIGVKSHFTGIPMEPVVELYFFPGGYLGLSPIEGDRVNVCALLKRQAFPEAEPTVSGLLDAACRRHPLLRRRLLDASPVPGTEAAVAPVRLDRQPLTWGRFAHVGDASLLVPPLCGDGMSMALRSARLCARLADRYLDGTVSLAQWQAEYALAVQREFAGPLRWGTWLHSLSGLPVLPRLLLALAQLMPNLAASLVKATRLKGRGS</sequence>
<dbReference type="Gene3D" id="3.50.50.60">
    <property type="entry name" value="FAD/NAD(P)-binding domain"/>
    <property type="match status" value="1"/>
</dbReference>
<feature type="domain" description="FAD-binding" evidence="1">
    <location>
        <begin position="6"/>
        <end position="312"/>
    </location>
</feature>
<dbReference type="PRINTS" id="PR00420">
    <property type="entry name" value="RNGMNOXGNASE"/>
</dbReference>
<reference evidence="2" key="2">
    <citation type="journal article" date="2021" name="J Anim Sci Technol">
        <title>Complete genome sequence of Paenibacillus konkukensis sp. nov. SK3146 as a potential probiotic strain.</title>
        <authorList>
            <person name="Jung H.I."/>
            <person name="Park S."/>
            <person name="Niu K.M."/>
            <person name="Lee S.W."/>
            <person name="Kothari D."/>
            <person name="Yi K.J."/>
            <person name="Kim S.K."/>
        </authorList>
    </citation>
    <scope>NUCLEOTIDE SEQUENCE</scope>
    <source>
        <strain evidence="2">SK3146</strain>
    </source>
</reference>
<proteinExistence type="predicted"/>
<reference evidence="2" key="1">
    <citation type="submission" date="2018-02" db="EMBL/GenBank/DDBJ databases">
        <authorList>
            <person name="Kim S.-K."/>
            <person name="Jung H.-I."/>
            <person name="Lee S.-W."/>
        </authorList>
    </citation>
    <scope>NUCLEOTIDE SEQUENCE</scope>
    <source>
        <strain evidence="2">SK3146</strain>
    </source>
</reference>
<dbReference type="RefSeq" id="WP_249864429.1">
    <property type="nucleotide sequence ID" value="NZ_CP027059.1"/>
</dbReference>
<evidence type="ECO:0000313" key="3">
    <source>
        <dbReference type="Proteomes" id="UP001057134"/>
    </source>
</evidence>
<dbReference type="EC" id="1.-.-.-" evidence="2"/>
<dbReference type="InterPro" id="IPR050407">
    <property type="entry name" value="Geranylgeranyl_reductase"/>
</dbReference>
<keyword evidence="2" id="KW-0560">Oxidoreductase</keyword>
<dbReference type="GO" id="GO:0016491">
    <property type="term" value="F:oxidoreductase activity"/>
    <property type="evidence" value="ECO:0007669"/>
    <property type="project" value="UniProtKB-KW"/>
</dbReference>
<evidence type="ECO:0000313" key="2">
    <source>
        <dbReference type="EMBL" id="UQZ82276.1"/>
    </source>
</evidence>
<dbReference type="Pfam" id="PF01494">
    <property type="entry name" value="FAD_binding_3"/>
    <property type="match status" value="1"/>
</dbReference>
<protein>
    <submittedName>
        <fullName evidence="2">Oxidoreductase</fullName>
        <ecNumber evidence="2">1.-.-.-</ecNumber>
    </submittedName>
</protein>
<keyword evidence="3" id="KW-1185">Reference proteome</keyword>
<dbReference type="InterPro" id="IPR036188">
    <property type="entry name" value="FAD/NAD-bd_sf"/>
</dbReference>
<dbReference type="PANTHER" id="PTHR42685:SF22">
    <property type="entry name" value="CONDITIONED MEDIUM FACTOR RECEPTOR 1"/>
    <property type="match status" value="1"/>
</dbReference>
<accession>A0ABY4RII9</accession>
<dbReference type="SUPFAM" id="SSF51905">
    <property type="entry name" value="FAD/NAD(P)-binding domain"/>
    <property type="match status" value="1"/>
</dbReference>
<organism evidence="2 3">
    <name type="scientific">Paenibacillus konkukensis</name>
    <dbReference type="NCBI Taxonomy" id="2020716"/>
    <lineage>
        <taxon>Bacteria</taxon>
        <taxon>Bacillati</taxon>
        <taxon>Bacillota</taxon>
        <taxon>Bacilli</taxon>
        <taxon>Bacillales</taxon>
        <taxon>Paenibacillaceae</taxon>
        <taxon>Paenibacillus</taxon>
    </lineage>
</organism>